<proteinExistence type="predicted"/>
<accession>A0A1M6FN27</accession>
<dbReference type="Pfam" id="PF06949">
    <property type="entry name" value="DUF1292"/>
    <property type="match status" value="1"/>
</dbReference>
<keyword evidence="2" id="KW-1185">Reference proteome</keyword>
<dbReference type="RefSeq" id="WP_073993412.1">
    <property type="nucleotide sequence ID" value="NZ_FQYT01000010.1"/>
</dbReference>
<organism evidence="1 2">
    <name type="scientific">Parasporobacterium paucivorans DSM 15970</name>
    <dbReference type="NCBI Taxonomy" id="1122934"/>
    <lineage>
        <taxon>Bacteria</taxon>
        <taxon>Bacillati</taxon>
        <taxon>Bacillota</taxon>
        <taxon>Clostridia</taxon>
        <taxon>Lachnospirales</taxon>
        <taxon>Lachnospiraceae</taxon>
        <taxon>Parasporobacterium</taxon>
    </lineage>
</organism>
<protein>
    <submittedName>
        <fullName evidence="1">Uncharacterized protein</fullName>
    </submittedName>
</protein>
<evidence type="ECO:0000313" key="1">
    <source>
        <dbReference type="EMBL" id="SHI99158.1"/>
    </source>
</evidence>
<dbReference type="Proteomes" id="UP000184342">
    <property type="component" value="Unassembled WGS sequence"/>
</dbReference>
<dbReference type="OrthoDB" id="9796509at2"/>
<evidence type="ECO:0000313" key="2">
    <source>
        <dbReference type="Proteomes" id="UP000184342"/>
    </source>
</evidence>
<dbReference type="AlphaFoldDB" id="A0A1M6FN27"/>
<gene>
    <name evidence="1" type="ORF">SAMN02745691_01154</name>
</gene>
<reference evidence="1 2" key="1">
    <citation type="submission" date="2016-11" db="EMBL/GenBank/DDBJ databases">
        <authorList>
            <person name="Jaros S."/>
            <person name="Januszkiewicz K."/>
            <person name="Wedrychowicz H."/>
        </authorList>
    </citation>
    <scope>NUCLEOTIDE SEQUENCE [LARGE SCALE GENOMIC DNA]</scope>
    <source>
        <strain evidence="1 2">DSM 15970</strain>
    </source>
</reference>
<dbReference type="EMBL" id="FQYT01000010">
    <property type="protein sequence ID" value="SHI99158.1"/>
    <property type="molecule type" value="Genomic_DNA"/>
</dbReference>
<dbReference type="InterPro" id="IPR009711">
    <property type="entry name" value="UPF0473"/>
</dbReference>
<dbReference type="STRING" id="1122934.SAMN02745691_01154"/>
<name>A0A1M6FN27_9FIRM</name>
<sequence length="115" mass="13002">MDKDKNCGCDCGCGCDEEFETTLTLSLDDGTDVECGVLSIFPAGEKEYIALVPLAEADDEDGEVFLYRYEETEDGEPKLSNIEDDEEYEIVADAFDEMLDEMEYDEMDEDTDEEE</sequence>